<dbReference type="STRING" id="8167.A0A484D2U1"/>
<feature type="coiled-coil region" evidence="1">
    <location>
        <begin position="428"/>
        <end position="455"/>
    </location>
</feature>
<name>A0A484D2U1_PERFV</name>
<protein>
    <recommendedName>
        <fullName evidence="5">Coiled-coil domain-containing protein 33</fullName>
    </recommendedName>
</protein>
<feature type="region of interest" description="Disordered" evidence="2">
    <location>
        <begin position="147"/>
        <end position="193"/>
    </location>
</feature>
<dbReference type="PANTHER" id="PTHR21623">
    <property type="entry name" value="SPERIOLIN-BINDING FACTOR"/>
    <property type="match status" value="1"/>
</dbReference>
<feature type="coiled-coil region" evidence="1">
    <location>
        <begin position="278"/>
        <end position="353"/>
    </location>
</feature>
<dbReference type="EMBL" id="SCKG01000008">
    <property type="protein sequence ID" value="TDH09575.1"/>
    <property type="molecule type" value="Genomic_DNA"/>
</dbReference>
<dbReference type="InterPro" id="IPR039889">
    <property type="entry name" value="CCD33"/>
</dbReference>
<keyword evidence="4" id="KW-1185">Reference proteome</keyword>
<evidence type="ECO:0000256" key="2">
    <source>
        <dbReference type="SAM" id="MobiDB-lite"/>
    </source>
</evidence>
<keyword evidence="1" id="KW-0175">Coiled coil</keyword>
<evidence type="ECO:0008006" key="5">
    <source>
        <dbReference type="Google" id="ProtNLM"/>
    </source>
</evidence>
<comment type="caution">
    <text evidence="3">The sequence shown here is derived from an EMBL/GenBank/DDBJ whole genome shotgun (WGS) entry which is preliminary data.</text>
</comment>
<dbReference type="AlphaFoldDB" id="A0A484D2U1"/>
<accession>A0A484D2U1</accession>
<evidence type="ECO:0000313" key="3">
    <source>
        <dbReference type="EMBL" id="TDH09575.1"/>
    </source>
</evidence>
<reference evidence="3 4" key="1">
    <citation type="submission" date="2019-01" db="EMBL/GenBank/DDBJ databases">
        <title>A chromosome-scale genome assembly of the yellow perch, Perca flavescens.</title>
        <authorList>
            <person name="Feron R."/>
            <person name="Morvezen R."/>
            <person name="Bestin A."/>
            <person name="Haffray P."/>
            <person name="Klopp C."/>
            <person name="Zahm M."/>
            <person name="Cabau C."/>
            <person name="Roques C."/>
            <person name="Donnadieu C."/>
            <person name="Bouchez O."/>
            <person name="Christie M."/>
            <person name="Larson W."/>
            <person name="Guiguen Y."/>
        </authorList>
    </citation>
    <scope>NUCLEOTIDE SEQUENCE [LARGE SCALE GENOMIC DNA]</scope>
    <source>
        <strain evidence="3">YP-PL-M2</strain>
        <tissue evidence="3">Blood</tissue>
    </source>
</reference>
<dbReference type="Proteomes" id="UP000295070">
    <property type="component" value="Chromosome 8"/>
</dbReference>
<dbReference type="PANTHER" id="PTHR21623:SF2">
    <property type="entry name" value="COILED-COIL DOMAIN-CONTAINING PROTEIN 33"/>
    <property type="match status" value="1"/>
</dbReference>
<feature type="compositionally biased region" description="Basic and acidic residues" evidence="2">
    <location>
        <begin position="147"/>
        <end position="164"/>
    </location>
</feature>
<organism evidence="3 4">
    <name type="scientific">Perca flavescens</name>
    <name type="common">American yellow perch</name>
    <name type="synonym">Morone flavescens</name>
    <dbReference type="NCBI Taxonomy" id="8167"/>
    <lineage>
        <taxon>Eukaryota</taxon>
        <taxon>Metazoa</taxon>
        <taxon>Chordata</taxon>
        <taxon>Craniata</taxon>
        <taxon>Vertebrata</taxon>
        <taxon>Euteleostomi</taxon>
        <taxon>Actinopterygii</taxon>
        <taxon>Neopterygii</taxon>
        <taxon>Teleostei</taxon>
        <taxon>Neoteleostei</taxon>
        <taxon>Acanthomorphata</taxon>
        <taxon>Eupercaria</taxon>
        <taxon>Perciformes</taxon>
        <taxon>Percoidei</taxon>
        <taxon>Percidae</taxon>
        <taxon>Percinae</taxon>
        <taxon>Perca</taxon>
    </lineage>
</organism>
<dbReference type="GO" id="GO:0005777">
    <property type="term" value="C:peroxisome"/>
    <property type="evidence" value="ECO:0007669"/>
    <property type="project" value="TreeGrafter"/>
</dbReference>
<evidence type="ECO:0000256" key="1">
    <source>
        <dbReference type="SAM" id="Coils"/>
    </source>
</evidence>
<gene>
    <name evidence="3" type="ORF">EPR50_G00088510</name>
</gene>
<sequence length="507" mass="56973">MLLCSSVFAAGLPGCFPRDAACAEPQLSLSGAAALMLEYCSVTTGAIQEADVRNGAEGDGGGEAPPKGLWYSLQAGPQVQMQHNVCSPTPAELPCTVIPEPPAARHCCGLRVLQTELLKDGYDLPSHDALAQILPNGRYLFKGAKTELHRAAQQEQKRPAERPEAPQANRPNINHTYQIHHPRKRTPLHDFEDDPHMAEITDLQTKEVENYRSAMSKMAEDIIVLRTQVVTLDSENSQLRTDLSLQQDLGRDLLDDTDIDVMTKAEIADRIASLKLKLASEISKAASQRDRIQQLQNDLIKKNDSEKELLNLQRVHQQQQEDLRRHQSCLAKIATLEATVKQQEKVIEKMEKALDGKFIEKIKLSGDKRLGVKKQRGETDHRKEETELALAAENTRLRGDLDWIRQQPASLIIQQSAQTKETVPLKERLSLLNKLERAEARVQTLVAQLEENSKLWGRQKQEMLTKLSEHRHGFVRTSTTILHNVPSRSVSESLYQQSSQRKQKPVK</sequence>
<proteinExistence type="predicted"/>
<evidence type="ECO:0000313" key="4">
    <source>
        <dbReference type="Proteomes" id="UP000295070"/>
    </source>
</evidence>